<evidence type="ECO:0000313" key="4">
    <source>
        <dbReference type="Proteomes" id="UP001458880"/>
    </source>
</evidence>
<evidence type="ECO:0000256" key="1">
    <source>
        <dbReference type="SAM" id="MobiDB-lite"/>
    </source>
</evidence>
<dbReference type="EMBL" id="JASPKY010000443">
    <property type="protein sequence ID" value="KAK9696721.1"/>
    <property type="molecule type" value="Genomic_DNA"/>
</dbReference>
<dbReference type="Pfam" id="PF22936">
    <property type="entry name" value="Pol_BBD"/>
    <property type="match status" value="1"/>
</dbReference>
<organism evidence="3 4">
    <name type="scientific">Popillia japonica</name>
    <name type="common">Japanese beetle</name>
    <dbReference type="NCBI Taxonomy" id="7064"/>
    <lineage>
        <taxon>Eukaryota</taxon>
        <taxon>Metazoa</taxon>
        <taxon>Ecdysozoa</taxon>
        <taxon>Arthropoda</taxon>
        <taxon>Hexapoda</taxon>
        <taxon>Insecta</taxon>
        <taxon>Pterygota</taxon>
        <taxon>Neoptera</taxon>
        <taxon>Endopterygota</taxon>
        <taxon>Coleoptera</taxon>
        <taxon>Polyphaga</taxon>
        <taxon>Scarabaeiformia</taxon>
        <taxon>Scarabaeidae</taxon>
        <taxon>Rutelinae</taxon>
        <taxon>Popillia</taxon>
    </lineage>
</organism>
<keyword evidence="4" id="KW-1185">Reference proteome</keyword>
<dbReference type="AlphaFoldDB" id="A0AAW1J296"/>
<evidence type="ECO:0000313" key="3">
    <source>
        <dbReference type="EMBL" id="KAK9696721.1"/>
    </source>
</evidence>
<proteinExistence type="predicted"/>
<protein>
    <recommendedName>
        <fullName evidence="2">Retrovirus-related Pol polyprotein from transposon TNT 1-94-like beta-barrel domain-containing protein</fullName>
    </recommendedName>
</protein>
<accession>A0AAW1J296</accession>
<gene>
    <name evidence="3" type="ORF">QE152_g31393</name>
</gene>
<dbReference type="InterPro" id="IPR054722">
    <property type="entry name" value="PolX-like_BBD"/>
</dbReference>
<reference evidence="3 4" key="1">
    <citation type="journal article" date="2024" name="BMC Genomics">
        <title>De novo assembly and annotation of Popillia japonica's genome with initial clues to its potential as an invasive pest.</title>
        <authorList>
            <person name="Cucini C."/>
            <person name="Boschi S."/>
            <person name="Funari R."/>
            <person name="Cardaioli E."/>
            <person name="Iannotti N."/>
            <person name="Marturano G."/>
            <person name="Paoli F."/>
            <person name="Bruttini M."/>
            <person name="Carapelli A."/>
            <person name="Frati F."/>
            <person name="Nardi F."/>
        </authorList>
    </citation>
    <scope>NUCLEOTIDE SEQUENCE [LARGE SCALE GENOMIC DNA]</scope>
    <source>
        <strain evidence="3">DMR45628</strain>
    </source>
</reference>
<name>A0AAW1J296_POPJA</name>
<feature type="domain" description="Retrovirus-related Pol polyprotein from transposon TNT 1-94-like beta-barrel" evidence="2">
    <location>
        <begin position="130"/>
        <end position="210"/>
    </location>
</feature>
<evidence type="ECO:0000259" key="2">
    <source>
        <dbReference type="Pfam" id="PF22936"/>
    </source>
</evidence>
<feature type="region of interest" description="Disordered" evidence="1">
    <location>
        <begin position="74"/>
        <end position="97"/>
    </location>
</feature>
<comment type="caution">
    <text evidence="3">The sequence shown here is derived from an EMBL/GenBank/DDBJ whole genome shotgun (WGS) entry which is preliminary data.</text>
</comment>
<dbReference type="Proteomes" id="UP001458880">
    <property type="component" value="Unassembled WGS sequence"/>
</dbReference>
<feature type="compositionally biased region" description="Basic residues" evidence="1">
    <location>
        <begin position="74"/>
        <end position="87"/>
    </location>
</feature>
<sequence>MAVVIANINVPILTANNYNNWRFRIIAILKKEQCENVIDEDIPTDPAKKKEFMIQDAKAQSFTIQAQCPKRFNRGRYNRGRNRRGGRGRFNNMNQEKEQANSAKENIVLVAANFCNQKDLISNKISNKVFVLDCGASNHFVKEELEKYMVNVKKLDHAVAVHIANGQILEATKQGEIRAKYQGKSATIDALIVPGIKHNLLSAAKLTSKGHWITRKKCNY</sequence>